<dbReference type="InterPro" id="IPR009506">
    <property type="entry name" value="YjiS-like"/>
</dbReference>
<feature type="domain" description="YjiS-like" evidence="1">
    <location>
        <begin position="8"/>
        <end position="44"/>
    </location>
</feature>
<dbReference type="Proteomes" id="UP000199347">
    <property type="component" value="Unassembled WGS sequence"/>
</dbReference>
<evidence type="ECO:0000313" key="3">
    <source>
        <dbReference type="Proteomes" id="UP000199347"/>
    </source>
</evidence>
<keyword evidence="3" id="KW-1185">Reference proteome</keyword>
<name>A0A1G5PAZ1_AFIMA</name>
<protein>
    <recommendedName>
        <fullName evidence="1">YjiS-like domain-containing protein</fullName>
    </recommendedName>
</protein>
<proteinExistence type="predicted"/>
<dbReference type="OrthoDB" id="8244198at2"/>
<dbReference type="EMBL" id="FMVW01000018">
    <property type="protein sequence ID" value="SCZ46706.1"/>
    <property type="molecule type" value="Genomic_DNA"/>
</dbReference>
<gene>
    <name evidence="2" type="ORF">SAMN03080610_03716</name>
</gene>
<accession>A0A1G5PAZ1</accession>
<dbReference type="AlphaFoldDB" id="A0A1G5PAZ1"/>
<reference evidence="3" key="1">
    <citation type="submission" date="2016-10" db="EMBL/GenBank/DDBJ databases">
        <authorList>
            <person name="Varghese N."/>
            <person name="Submissions S."/>
        </authorList>
    </citation>
    <scope>NUCLEOTIDE SEQUENCE [LARGE SCALE GENOMIC DNA]</scope>
    <source>
        <strain evidence="3">DSM 2698</strain>
    </source>
</reference>
<evidence type="ECO:0000259" key="1">
    <source>
        <dbReference type="Pfam" id="PF06568"/>
    </source>
</evidence>
<sequence>MGTSSKGLLGRFRRWRRYQRTLKELQGLSVRELHDIGITPGEIRRVAREATF</sequence>
<dbReference type="RefSeq" id="WP_092816670.1">
    <property type="nucleotide sequence ID" value="NZ_FMVW01000018.1"/>
</dbReference>
<organism evidence="2 3">
    <name type="scientific">Afifella marina DSM 2698</name>
    <dbReference type="NCBI Taxonomy" id="1120955"/>
    <lineage>
        <taxon>Bacteria</taxon>
        <taxon>Pseudomonadati</taxon>
        <taxon>Pseudomonadota</taxon>
        <taxon>Alphaproteobacteria</taxon>
        <taxon>Hyphomicrobiales</taxon>
        <taxon>Afifellaceae</taxon>
        <taxon>Afifella</taxon>
    </lineage>
</organism>
<dbReference type="Pfam" id="PF06568">
    <property type="entry name" value="YjiS-like"/>
    <property type="match status" value="1"/>
</dbReference>
<evidence type="ECO:0000313" key="2">
    <source>
        <dbReference type="EMBL" id="SCZ46706.1"/>
    </source>
</evidence>